<dbReference type="Proteomes" id="UP000198697">
    <property type="component" value="Unassembled WGS sequence"/>
</dbReference>
<dbReference type="RefSeq" id="WP_245744811.1">
    <property type="nucleotide sequence ID" value="NZ_FOHS01000001.1"/>
</dbReference>
<reference evidence="5" key="1">
    <citation type="submission" date="2016-10" db="EMBL/GenBank/DDBJ databases">
        <authorList>
            <person name="Varghese N."/>
            <person name="Submissions S."/>
        </authorList>
    </citation>
    <scope>NUCLEOTIDE SEQUENCE [LARGE SCALE GENOMIC DNA]</scope>
    <source>
        <strain evidence="5">DSM 15310</strain>
    </source>
</reference>
<gene>
    <name evidence="4" type="ORF">SAMN04487998_0031</name>
</gene>
<dbReference type="SUPFAM" id="SSF53474">
    <property type="entry name" value="alpha/beta-Hydrolases"/>
    <property type="match status" value="1"/>
</dbReference>
<keyword evidence="1" id="KW-0378">Hydrolase</keyword>
<dbReference type="InterPro" id="IPR013094">
    <property type="entry name" value="AB_hydrolase_3"/>
</dbReference>
<keyword evidence="5" id="KW-1185">Reference proteome</keyword>
<protein>
    <submittedName>
        <fullName evidence="4">Acetyl esterase/lipase</fullName>
    </submittedName>
</protein>
<evidence type="ECO:0000313" key="4">
    <source>
        <dbReference type="EMBL" id="SES70751.1"/>
    </source>
</evidence>
<dbReference type="InterPro" id="IPR029058">
    <property type="entry name" value="AB_hydrolase_fold"/>
</dbReference>
<accession>A0A1H9YQ32</accession>
<organism evidence="4 5">
    <name type="scientific">Hymenobacter actinosclerus</name>
    <dbReference type="NCBI Taxonomy" id="82805"/>
    <lineage>
        <taxon>Bacteria</taxon>
        <taxon>Pseudomonadati</taxon>
        <taxon>Bacteroidota</taxon>
        <taxon>Cytophagia</taxon>
        <taxon>Cytophagales</taxon>
        <taxon>Hymenobacteraceae</taxon>
        <taxon>Hymenobacter</taxon>
    </lineage>
</organism>
<dbReference type="GO" id="GO:0016787">
    <property type="term" value="F:hydrolase activity"/>
    <property type="evidence" value="ECO:0007669"/>
    <property type="project" value="UniProtKB-KW"/>
</dbReference>
<evidence type="ECO:0000256" key="1">
    <source>
        <dbReference type="ARBA" id="ARBA00022801"/>
    </source>
</evidence>
<evidence type="ECO:0000256" key="2">
    <source>
        <dbReference type="SAM" id="SignalP"/>
    </source>
</evidence>
<dbReference type="EMBL" id="FOHS01000001">
    <property type="protein sequence ID" value="SES70751.1"/>
    <property type="molecule type" value="Genomic_DNA"/>
</dbReference>
<sequence length="385" mass="40768">MLTSSVLRWRQVPALLAGLGLLAACNTNQTAETATTSPANDSVATAAGTMSATNGTTAAVKPTGPAPAWAPNIAPEMLAVIEKLDSLSGPTPPDKLTPAEVRKAPSFKDALMAVMQKYNIPAPYADVDTMSKMAAPGLKVRLYTPAGATGTLPVVVYYHGGGWVIANLDTYDASARALAAKTGAIVASVAYRQAPENKFPMAHNDSFTAYQWVLKNAGSFNGDPKRIAVAGESAGGNLAAAVSMMARDKNVQAPKHQVLIFPIAGYDLNTPSYQQHTKSKPLYKDFMAWFFKYYLRSPADGKSPMIDLVHADLKNLPPATIIGAGIDPLMSEGKTLADNMKAAGVPVTYQLYPDVTHEFFGMGAVVPQAREAEDLAANELKKALK</sequence>
<feature type="signal peptide" evidence="2">
    <location>
        <begin position="1"/>
        <end position="30"/>
    </location>
</feature>
<feature type="chain" id="PRO_5011526023" evidence="2">
    <location>
        <begin position="31"/>
        <end position="385"/>
    </location>
</feature>
<dbReference type="AlphaFoldDB" id="A0A1H9YQ32"/>
<proteinExistence type="predicted"/>
<dbReference type="Gene3D" id="3.40.50.1820">
    <property type="entry name" value="alpha/beta hydrolase"/>
    <property type="match status" value="1"/>
</dbReference>
<dbReference type="PANTHER" id="PTHR48081:SF8">
    <property type="entry name" value="ALPHA_BETA HYDROLASE FOLD-3 DOMAIN-CONTAINING PROTEIN-RELATED"/>
    <property type="match status" value="1"/>
</dbReference>
<keyword evidence="2" id="KW-0732">Signal</keyword>
<dbReference type="PANTHER" id="PTHR48081">
    <property type="entry name" value="AB HYDROLASE SUPERFAMILY PROTEIN C4A8.06C"/>
    <property type="match status" value="1"/>
</dbReference>
<dbReference type="STRING" id="82805.SAMN04487998_0031"/>
<evidence type="ECO:0000259" key="3">
    <source>
        <dbReference type="Pfam" id="PF07859"/>
    </source>
</evidence>
<feature type="domain" description="Alpha/beta hydrolase fold-3" evidence="3">
    <location>
        <begin position="155"/>
        <end position="360"/>
    </location>
</feature>
<name>A0A1H9YQ32_9BACT</name>
<dbReference type="InterPro" id="IPR050300">
    <property type="entry name" value="GDXG_lipolytic_enzyme"/>
</dbReference>
<dbReference type="Pfam" id="PF07859">
    <property type="entry name" value="Abhydrolase_3"/>
    <property type="match status" value="1"/>
</dbReference>
<evidence type="ECO:0000313" key="5">
    <source>
        <dbReference type="Proteomes" id="UP000198697"/>
    </source>
</evidence>